<proteinExistence type="predicted"/>
<keyword evidence="3" id="KW-1185">Reference proteome</keyword>
<feature type="region of interest" description="Disordered" evidence="1">
    <location>
        <begin position="1"/>
        <end position="50"/>
    </location>
</feature>
<comment type="caution">
    <text evidence="2">The sequence shown here is derived from an EMBL/GenBank/DDBJ whole genome shotgun (WGS) entry which is preliminary data.</text>
</comment>
<evidence type="ECO:0000313" key="3">
    <source>
        <dbReference type="Proteomes" id="UP000740926"/>
    </source>
</evidence>
<reference evidence="2 3" key="1">
    <citation type="journal article" date="2020" name="Microb. Genom.">
        <title>Genetic diversity of clinical and environmental Mucorales isolates obtained from an investigation of mucormycosis cases among solid organ transplant recipients.</title>
        <authorList>
            <person name="Nguyen M.H."/>
            <person name="Kaul D."/>
            <person name="Muto C."/>
            <person name="Cheng S.J."/>
            <person name="Richter R.A."/>
            <person name="Bruno V.M."/>
            <person name="Liu G."/>
            <person name="Beyhan S."/>
            <person name="Sundermann A.J."/>
            <person name="Mounaud S."/>
            <person name="Pasculle A.W."/>
            <person name="Nierman W.C."/>
            <person name="Driscoll E."/>
            <person name="Cumbie R."/>
            <person name="Clancy C.J."/>
            <person name="Dupont C.L."/>
        </authorList>
    </citation>
    <scope>NUCLEOTIDE SEQUENCE [LARGE SCALE GENOMIC DNA]</scope>
    <source>
        <strain evidence="2 3">GL24</strain>
    </source>
</reference>
<evidence type="ECO:0000313" key="2">
    <source>
        <dbReference type="EMBL" id="KAG1530991.1"/>
    </source>
</evidence>
<accession>A0A9P6XRY6</accession>
<sequence length="112" mass="11672">MRAPCSRVTPSASTWATPEPSRHDTPSSVRAWVMNGRGPSPRSGPKASARSTMMTFTAASAPSTSRRRSGISAAVSIPVKPAPAITTVLRPAFSGRSARCSRCTCNRAASAI</sequence>
<dbReference type="Proteomes" id="UP000740926">
    <property type="component" value="Unassembled WGS sequence"/>
</dbReference>
<dbReference type="AlphaFoldDB" id="A0A9P6XRY6"/>
<protein>
    <submittedName>
        <fullName evidence="2">Uncharacterized protein</fullName>
    </submittedName>
</protein>
<name>A0A9P6XRY6_9FUNG</name>
<evidence type="ECO:0000256" key="1">
    <source>
        <dbReference type="SAM" id="MobiDB-lite"/>
    </source>
</evidence>
<gene>
    <name evidence="2" type="ORF">G6F50_016961</name>
</gene>
<organism evidence="2 3">
    <name type="scientific">Rhizopus delemar</name>
    <dbReference type="NCBI Taxonomy" id="936053"/>
    <lineage>
        <taxon>Eukaryota</taxon>
        <taxon>Fungi</taxon>
        <taxon>Fungi incertae sedis</taxon>
        <taxon>Mucoromycota</taxon>
        <taxon>Mucoromycotina</taxon>
        <taxon>Mucoromycetes</taxon>
        <taxon>Mucorales</taxon>
        <taxon>Mucorineae</taxon>
        <taxon>Rhizopodaceae</taxon>
        <taxon>Rhizopus</taxon>
    </lineage>
</organism>
<dbReference type="EMBL" id="JAANIU010011503">
    <property type="protein sequence ID" value="KAG1530991.1"/>
    <property type="molecule type" value="Genomic_DNA"/>
</dbReference>